<name>A0A2L1U8C5_9BACL</name>
<evidence type="ECO:0000256" key="6">
    <source>
        <dbReference type="ARBA" id="ARBA00022777"/>
    </source>
</evidence>
<evidence type="ECO:0000259" key="10">
    <source>
        <dbReference type="Pfam" id="PF00696"/>
    </source>
</evidence>
<evidence type="ECO:0000256" key="9">
    <source>
        <dbReference type="HAMAP-Rule" id="MF_00082"/>
    </source>
</evidence>
<dbReference type="GO" id="GO:0005524">
    <property type="term" value="F:ATP binding"/>
    <property type="evidence" value="ECO:0007669"/>
    <property type="project" value="UniProtKB-UniRule"/>
</dbReference>
<keyword evidence="4 9" id="KW-0808">Transferase</keyword>
<dbReference type="HAMAP" id="MF_00082">
    <property type="entry name" value="ArgB"/>
    <property type="match status" value="1"/>
</dbReference>
<proteinExistence type="inferred from homology"/>
<comment type="pathway">
    <text evidence="1 9">Amino-acid biosynthesis; L-arginine biosynthesis; N(2)-acetyl-L-ornithine from L-glutamate: step 2/4.</text>
</comment>
<sequence length="264" mass="27660">METGSFVIKCGGSTLASLSGSFYAELRELQQHGHTPVIVHGGGPAISETLDRLAIATEFVEGFRKTTEEVLDVVEMVLAGQMNKQIVRSLQRNGAKAVGLSGTDGFLLEAEPVDNHEQVGLVGRVTRVNRELITGLIGLGYIPVLAPIGTHPQTGQRYNINADTAAGAVVSQTGAGCLIVVTDVPGIKTTVQGRPAILPSVTVTEIVEMIGSGEIYGGMIPKVKAAVECIQGEVREVVIIQGSEPGLLTRALNGEEVGTRIVKG</sequence>
<dbReference type="FunFam" id="3.40.1160.10:FF:000004">
    <property type="entry name" value="Acetylglutamate kinase"/>
    <property type="match status" value="1"/>
</dbReference>
<dbReference type="EMBL" id="CP019655">
    <property type="protein sequence ID" value="AVF24400.1"/>
    <property type="molecule type" value="Genomic_DNA"/>
</dbReference>
<evidence type="ECO:0000313" key="11">
    <source>
        <dbReference type="EMBL" id="AVF24400.1"/>
    </source>
</evidence>
<gene>
    <name evidence="9 11" type="primary">argB</name>
    <name evidence="11" type="ORF">ERICIII_00135</name>
    <name evidence="12" type="ORF">ERICV_00128</name>
</gene>
<dbReference type="EC" id="2.7.2.8" evidence="9"/>
<evidence type="ECO:0000256" key="4">
    <source>
        <dbReference type="ARBA" id="ARBA00022679"/>
    </source>
</evidence>
<dbReference type="PANTHER" id="PTHR23342:SF0">
    <property type="entry name" value="N-ACETYLGLUTAMATE SYNTHASE, MITOCHONDRIAL"/>
    <property type="match status" value="1"/>
</dbReference>
<dbReference type="InterPro" id="IPR037528">
    <property type="entry name" value="ArgB"/>
</dbReference>
<keyword evidence="7 9" id="KW-0067">ATP-binding</keyword>
<evidence type="ECO:0000313" key="12">
    <source>
        <dbReference type="EMBL" id="QHZ49360.1"/>
    </source>
</evidence>
<dbReference type="NCBIfam" id="TIGR00761">
    <property type="entry name" value="argB"/>
    <property type="match status" value="1"/>
</dbReference>
<feature type="binding site" evidence="9">
    <location>
        <position position="64"/>
    </location>
    <ligand>
        <name>substrate</name>
    </ligand>
</feature>
<feature type="site" description="Transition state stabilizer" evidence="9">
    <location>
        <position position="9"/>
    </location>
</feature>
<dbReference type="Pfam" id="PF00696">
    <property type="entry name" value="AA_kinase"/>
    <property type="match status" value="1"/>
</dbReference>
<evidence type="ECO:0000256" key="3">
    <source>
        <dbReference type="ARBA" id="ARBA00022605"/>
    </source>
</evidence>
<keyword evidence="9" id="KW-0963">Cytoplasm</keyword>
<keyword evidence="5 9" id="KW-0547">Nucleotide-binding</keyword>
<evidence type="ECO:0000256" key="1">
    <source>
        <dbReference type="ARBA" id="ARBA00004828"/>
    </source>
</evidence>
<accession>A0A8B6WVB0</accession>
<dbReference type="InterPro" id="IPR036393">
    <property type="entry name" value="AceGlu_kinase-like_sf"/>
</dbReference>
<dbReference type="Proteomes" id="UP000464330">
    <property type="component" value="Chromosome"/>
</dbReference>
<comment type="similarity">
    <text evidence="9">Belongs to the acetylglutamate kinase family. ArgB subfamily.</text>
</comment>
<dbReference type="GO" id="GO:0005737">
    <property type="term" value="C:cytoplasm"/>
    <property type="evidence" value="ECO:0007669"/>
    <property type="project" value="UniProtKB-SubCell"/>
</dbReference>
<dbReference type="AlphaFoldDB" id="A0A2L1U8C5"/>
<evidence type="ECO:0000256" key="8">
    <source>
        <dbReference type="ARBA" id="ARBA00048141"/>
    </source>
</evidence>
<dbReference type="GO" id="GO:0003991">
    <property type="term" value="F:acetylglutamate kinase activity"/>
    <property type="evidence" value="ECO:0007669"/>
    <property type="project" value="UniProtKB-UniRule"/>
</dbReference>
<accession>A0A6C0QLF8</accession>
<dbReference type="InterPro" id="IPR001057">
    <property type="entry name" value="Glu/AcGlu_kinase"/>
</dbReference>
<dbReference type="PANTHER" id="PTHR23342">
    <property type="entry name" value="N-ACETYLGLUTAMATE SYNTHASE"/>
    <property type="match status" value="1"/>
</dbReference>
<protein>
    <recommendedName>
        <fullName evidence="9">Acetylglutamate kinase</fullName>
        <ecNumber evidence="9">2.7.2.8</ecNumber>
    </recommendedName>
    <alternativeName>
        <fullName evidence="9">N-acetyl-L-glutamate 5-phosphotransferase</fullName>
    </alternativeName>
    <alternativeName>
        <fullName evidence="9">NAG kinase</fullName>
        <shortName evidence="9">NAGK</shortName>
    </alternativeName>
</protein>
<dbReference type="PIRSF" id="PIRSF000728">
    <property type="entry name" value="NAGK"/>
    <property type="match status" value="1"/>
</dbReference>
<feature type="site" description="Transition state stabilizer" evidence="9">
    <location>
        <position position="222"/>
    </location>
</feature>
<accession>A0A2L1U8C5</accession>
<feature type="binding site" evidence="9">
    <location>
        <position position="159"/>
    </location>
    <ligand>
        <name>substrate</name>
    </ligand>
</feature>
<dbReference type="PRINTS" id="PR00474">
    <property type="entry name" value="GLU5KINASE"/>
</dbReference>
<dbReference type="Proteomes" id="UP000239833">
    <property type="component" value="Chromosome"/>
</dbReference>
<organism evidence="11 13">
    <name type="scientific">Paenibacillus larvae subsp. larvae</name>
    <dbReference type="NCBI Taxonomy" id="147375"/>
    <lineage>
        <taxon>Bacteria</taxon>
        <taxon>Bacillati</taxon>
        <taxon>Bacillota</taxon>
        <taxon>Bacilli</taxon>
        <taxon>Bacillales</taxon>
        <taxon>Paenibacillaceae</taxon>
        <taxon>Paenibacillus</taxon>
    </lineage>
</organism>
<dbReference type="RefSeq" id="WP_024092925.1">
    <property type="nucleotide sequence ID" value="NZ_CP019655.1"/>
</dbReference>
<dbReference type="UniPathway" id="UPA00068">
    <property type="reaction ID" value="UER00107"/>
</dbReference>
<evidence type="ECO:0000313" key="13">
    <source>
        <dbReference type="Proteomes" id="UP000239833"/>
    </source>
</evidence>
<dbReference type="Gene3D" id="3.40.1160.10">
    <property type="entry name" value="Acetylglutamate kinase-like"/>
    <property type="match status" value="1"/>
</dbReference>
<keyword evidence="3 9" id="KW-0028">Amino-acid biosynthesis</keyword>
<comment type="subcellular location">
    <subcellularLocation>
        <location evidence="9">Cytoplasm</location>
    </subcellularLocation>
</comment>
<reference evidence="11 14" key="2">
    <citation type="journal article" date="2020" name="Int. J. Med. Microbiol.">
        <title>Discovery of Paenibacillus larvae ERIC V: Phenotypic and genomic comparison to genotypes ERIC I-IV reveal different inventories of virulence factors which correlate with epidemiological prevalences of American Foulbrood.</title>
        <authorList>
            <person name="Beims H."/>
            <person name="Bunk B."/>
            <person name="Erler S."/>
            <person name="Mohr K.I."/>
            <person name="Sproer C."/>
            <person name="Pradella S."/>
            <person name="Gunther G."/>
            <person name="Rohde M."/>
            <person name="von der Ohe W."/>
            <person name="Steinert M."/>
        </authorList>
    </citation>
    <scope>NUCLEOTIDE SEQUENCE</scope>
    <source>
        <strain evidence="11">Eric_III</strain>
        <strain evidence="12">Eric_V</strain>
    </source>
</reference>
<evidence type="ECO:0000256" key="7">
    <source>
        <dbReference type="ARBA" id="ARBA00022840"/>
    </source>
</evidence>
<dbReference type="InterPro" id="IPR004662">
    <property type="entry name" value="AcgluKinase_fam"/>
</dbReference>
<dbReference type="SUPFAM" id="SSF53633">
    <property type="entry name" value="Carbamate kinase-like"/>
    <property type="match status" value="1"/>
</dbReference>
<keyword evidence="2 9" id="KW-0055">Arginine biosynthesis</keyword>
<comment type="catalytic activity">
    <reaction evidence="8 9">
        <text>N-acetyl-L-glutamate + ATP = N-acetyl-L-glutamyl 5-phosphate + ADP</text>
        <dbReference type="Rhea" id="RHEA:14629"/>
        <dbReference type="ChEBI" id="CHEBI:30616"/>
        <dbReference type="ChEBI" id="CHEBI:44337"/>
        <dbReference type="ChEBI" id="CHEBI:57936"/>
        <dbReference type="ChEBI" id="CHEBI:456216"/>
        <dbReference type="EC" id="2.7.2.8"/>
    </reaction>
</comment>
<evidence type="ECO:0000256" key="2">
    <source>
        <dbReference type="ARBA" id="ARBA00022571"/>
    </source>
</evidence>
<dbReference type="STRING" id="147375.BXP28_16315"/>
<feature type="domain" description="Aspartate/glutamate/uridylate kinase" evidence="10">
    <location>
        <begin position="6"/>
        <end position="240"/>
    </location>
</feature>
<feature type="binding site" evidence="9">
    <location>
        <begin position="42"/>
        <end position="43"/>
    </location>
    <ligand>
        <name>substrate</name>
    </ligand>
</feature>
<dbReference type="EMBL" id="CP019717">
    <property type="protein sequence ID" value="QHZ49360.1"/>
    <property type="molecule type" value="Genomic_DNA"/>
</dbReference>
<dbReference type="GeneID" id="64217018"/>
<reference evidence="13" key="1">
    <citation type="submission" date="2017-02" db="EMBL/GenBank/DDBJ databases">
        <title>Delineation of Paenibacillus larvae strains originating from foulbrood outbreaks.</title>
        <authorList>
            <person name="Beims H."/>
            <person name="Bunk B."/>
            <person name="Sproeer C."/>
            <person name="Mohr K.I."/>
            <person name="Pradella S."/>
            <person name="Guenther G."/>
            <person name="Rohde M."/>
            <person name="von der Ohe W."/>
            <person name="Steinert M."/>
        </authorList>
    </citation>
    <scope>NUCLEOTIDE SEQUENCE [LARGE SCALE GENOMIC DNA]</scope>
    <source>
        <strain evidence="13">Eric_III</strain>
    </source>
</reference>
<evidence type="ECO:0000256" key="5">
    <source>
        <dbReference type="ARBA" id="ARBA00022741"/>
    </source>
</evidence>
<dbReference type="GO" id="GO:0042450">
    <property type="term" value="P:L-arginine biosynthetic process via ornithine"/>
    <property type="evidence" value="ECO:0007669"/>
    <property type="project" value="UniProtKB-UniRule"/>
</dbReference>
<dbReference type="CDD" id="cd04238">
    <property type="entry name" value="AAK_NAGK-like"/>
    <property type="match status" value="1"/>
</dbReference>
<comment type="function">
    <text evidence="9">Catalyzes the ATP-dependent phosphorylation of N-acetyl-L-glutamate.</text>
</comment>
<dbReference type="InterPro" id="IPR001048">
    <property type="entry name" value="Asp/Glu/Uridylate_kinase"/>
</dbReference>
<evidence type="ECO:0000313" key="14">
    <source>
        <dbReference type="Proteomes" id="UP000464330"/>
    </source>
</evidence>
<keyword evidence="6 9" id="KW-0418">Kinase</keyword>